<accession>A0AA41XCT9</accession>
<comment type="caution">
    <text evidence="1">The sequence shown here is derived from an EMBL/GenBank/DDBJ whole genome shotgun (WGS) entry which is preliminary data.</text>
</comment>
<dbReference type="AlphaFoldDB" id="A0AA41XCT9"/>
<evidence type="ECO:0000313" key="1">
    <source>
        <dbReference type="EMBL" id="MCP8969721.1"/>
    </source>
</evidence>
<keyword evidence="2" id="KW-1185">Reference proteome</keyword>
<gene>
    <name evidence="1" type="ORF">NK662_14415</name>
</gene>
<dbReference type="InterPro" id="IPR038666">
    <property type="entry name" value="SSP1_head-tail_sf"/>
</dbReference>
<dbReference type="InterPro" id="IPR008767">
    <property type="entry name" value="Phage_SPP1_head-tail_adaptor"/>
</dbReference>
<dbReference type="NCBIfam" id="TIGR01563">
    <property type="entry name" value="gp16_SPP1"/>
    <property type="match status" value="1"/>
</dbReference>
<sequence length="110" mass="12672">MTRFTINPGEFRHVITFQDRAAANTFGENDAWTDVLTARAAIYPVSGKEYFTADRVTSEVTHKISMRYMPGTSISPDMRILFQGRIFQIVSVINFQERNVMLQLMCKELM</sequence>
<evidence type="ECO:0000313" key="2">
    <source>
        <dbReference type="Proteomes" id="UP001156102"/>
    </source>
</evidence>
<name>A0AA41XCT9_9BACI</name>
<dbReference type="RefSeq" id="WP_254759642.1">
    <property type="nucleotide sequence ID" value="NZ_JANCLT010000007.1"/>
</dbReference>
<dbReference type="Pfam" id="PF05521">
    <property type="entry name" value="Phage_HCP"/>
    <property type="match status" value="1"/>
</dbReference>
<dbReference type="Proteomes" id="UP001156102">
    <property type="component" value="Unassembled WGS sequence"/>
</dbReference>
<dbReference type="EMBL" id="JANCLT010000007">
    <property type="protein sequence ID" value="MCP8969721.1"/>
    <property type="molecule type" value="Genomic_DNA"/>
</dbReference>
<organism evidence="1 2">
    <name type="scientific">Ectobacillus ponti</name>
    <dbReference type="NCBI Taxonomy" id="2961894"/>
    <lineage>
        <taxon>Bacteria</taxon>
        <taxon>Bacillati</taxon>
        <taxon>Bacillota</taxon>
        <taxon>Bacilli</taxon>
        <taxon>Bacillales</taxon>
        <taxon>Bacillaceae</taxon>
        <taxon>Ectobacillus</taxon>
    </lineage>
</organism>
<proteinExistence type="predicted"/>
<reference evidence="1" key="1">
    <citation type="submission" date="2022-07" db="EMBL/GenBank/DDBJ databases">
        <authorList>
            <person name="Li W.-J."/>
            <person name="Deng Q.-Q."/>
        </authorList>
    </citation>
    <scope>NUCLEOTIDE SEQUENCE</scope>
    <source>
        <strain evidence="1">SYSU M60031</strain>
    </source>
</reference>
<protein>
    <submittedName>
        <fullName evidence="1">Phage head closure protein</fullName>
    </submittedName>
</protein>
<dbReference type="Gene3D" id="2.40.10.270">
    <property type="entry name" value="Bacteriophage SPP1 head-tail adaptor protein"/>
    <property type="match status" value="1"/>
</dbReference>